<comment type="caution">
    <text evidence="3">The sequence shown here is derived from an EMBL/GenBank/DDBJ whole genome shotgun (WGS) entry which is preliminary data.</text>
</comment>
<evidence type="ECO:0000313" key="4">
    <source>
        <dbReference type="Proteomes" id="UP000601435"/>
    </source>
</evidence>
<dbReference type="OrthoDB" id="422041at2759"/>
<dbReference type="CDD" id="cd09272">
    <property type="entry name" value="RNase_HI_RT_Ty1"/>
    <property type="match status" value="1"/>
</dbReference>
<accession>A0A812TJD2</accession>
<evidence type="ECO:0000256" key="1">
    <source>
        <dbReference type="SAM" id="MobiDB-lite"/>
    </source>
</evidence>
<feature type="domain" description="Integrase catalytic" evidence="2">
    <location>
        <begin position="3"/>
        <end position="183"/>
    </location>
</feature>
<name>A0A812TJD2_9DINO</name>
<proteinExistence type="predicted"/>
<evidence type="ECO:0000313" key="3">
    <source>
        <dbReference type="EMBL" id="CAE7528136.1"/>
    </source>
</evidence>
<dbReference type="InterPro" id="IPR036397">
    <property type="entry name" value="RNaseH_sf"/>
</dbReference>
<reference evidence="3" key="1">
    <citation type="submission" date="2021-02" db="EMBL/GenBank/DDBJ databases">
        <authorList>
            <person name="Dougan E. K."/>
            <person name="Rhodes N."/>
            <person name="Thang M."/>
            <person name="Chan C."/>
        </authorList>
    </citation>
    <scope>NUCLEOTIDE SEQUENCE</scope>
</reference>
<gene>
    <name evidence="3" type="primary">RE1</name>
    <name evidence="3" type="ORF">SNEC2469_LOCUS15145</name>
</gene>
<protein>
    <submittedName>
        <fullName evidence="3">RE1 protein</fullName>
    </submittedName>
</protein>
<dbReference type="AlphaFoldDB" id="A0A812TJD2"/>
<evidence type="ECO:0000259" key="2">
    <source>
        <dbReference type="PROSITE" id="PS50994"/>
    </source>
</evidence>
<dbReference type="InterPro" id="IPR012337">
    <property type="entry name" value="RNaseH-like_sf"/>
</dbReference>
<keyword evidence="4" id="KW-1185">Reference proteome</keyword>
<dbReference type="EMBL" id="CAJNJA010024558">
    <property type="protein sequence ID" value="CAE7528136.1"/>
    <property type="molecule type" value="Genomic_DNA"/>
</dbReference>
<dbReference type="Gene3D" id="3.30.420.10">
    <property type="entry name" value="Ribonuclease H-like superfamily/Ribonuclease H"/>
    <property type="match status" value="1"/>
</dbReference>
<feature type="compositionally biased region" description="Acidic residues" evidence="1">
    <location>
        <begin position="1"/>
        <end position="29"/>
    </location>
</feature>
<sequence length="1147" mass="127475">EDEEIEPELGPFEEDDRVQVPVEEEDEEQKEMNERFKKIYKDVDDDIEYQTLHFAVPMNKDLQGRSTYNDLQLRQHGLPLARVHSDRGLELKAKERRAWMADRDILATTGESQQPQQNGWAEALLRMIKRRVKVLLRSAGLPMARWPTAAELAARRQRDLALGSYEDKDLPYGAPTHVKHKGFGEGGRYDLLERWKQGIFVGYSNDAARGGGSCTREACSREGRYLPTPFGANDLDKITKMYMDEGSARMVVNVAFKELTGVNDFTSILIPEAVFGQKLTLGLTASKMNGDHYRTGDGDEDVFMNYAPEFQSTSSVKQSTYETLKEYGFDLPPLQPQDAILFLVKEAEEEKRQQTQQIGEELQQLHEDVLGRGDLGETINEEIAGINEVVRDLIEDVEGQVVDVEKRCQDLYLKVANVTYDKEVGDVEEYLSNLKKDLDVTLDVPLDHVKRHVDRWIEPMEKELANLEQKTNAKERCSIAEARQMERDGQLILIPGKVVFTVKPPPAAEEHHVKFQGSAMEKEGLRMALALATARGWNAATTDVSVLIQAGLVEANEVFAVRRALYGLRESPALWASHRTDVLIVDYDKGKLWLKQLATDGELWMVLSSPDGVTQPNLVGILVTYVDDLLYLADAPVIELLHGRISTIGPRSSLEYAADGLRYLGMGLKQGEEEDTLSQEAYISNLVRLHGLEPTTSAGLPCPREWIQHEGLGEEENYDAEELTRAQKVPGECLWLAYRTRPDILYVTNYMAATTTKMPVRVYQIGLKVISYLHHATAGLKLKVEATAESTEITQTTAQPLRSQATTTAEFAAAEHGHAKHQAGFKAGLSGYSDASFAPLGNKSFGCSLAMIGRAPVSWKAGKQPMVAMSVCEAELMEGPTCALLLESTQAMLKEILPDTGTPVLYIDNQAAENILNGAAGSWRTRHLCIRHAYVLDRASSGQLQVNHLAGEDQPADLPTKLHSKARLLHLLGTWGMVGIPALDEKKVIGLKLGVFLLLLAIQSLAVEAAKDPLPVTGTAELVLMLLLTCMSAVALWEAGSLPKQRWKSGWRNRSDCAVGEKTNFFDYGGRAAKLSLFDEAAFTYSTYEATITYAIYETAITYSTYEATCGYPTYRAKDIGDANASNELERIEDEHVWGTTTSYASK</sequence>
<feature type="region of interest" description="Disordered" evidence="1">
    <location>
        <begin position="1"/>
        <end position="32"/>
    </location>
</feature>
<dbReference type="InterPro" id="IPR001584">
    <property type="entry name" value="Integrase_cat-core"/>
</dbReference>
<dbReference type="SUPFAM" id="SSF53098">
    <property type="entry name" value="Ribonuclease H-like"/>
    <property type="match status" value="1"/>
</dbReference>
<organism evidence="3 4">
    <name type="scientific">Symbiodinium necroappetens</name>
    <dbReference type="NCBI Taxonomy" id="1628268"/>
    <lineage>
        <taxon>Eukaryota</taxon>
        <taxon>Sar</taxon>
        <taxon>Alveolata</taxon>
        <taxon>Dinophyceae</taxon>
        <taxon>Suessiales</taxon>
        <taxon>Symbiodiniaceae</taxon>
        <taxon>Symbiodinium</taxon>
    </lineage>
</organism>
<dbReference type="GO" id="GO:0015074">
    <property type="term" value="P:DNA integration"/>
    <property type="evidence" value="ECO:0007669"/>
    <property type="project" value="InterPro"/>
</dbReference>
<dbReference type="PROSITE" id="PS50994">
    <property type="entry name" value="INTEGRASE"/>
    <property type="match status" value="1"/>
</dbReference>
<dbReference type="GO" id="GO:0003676">
    <property type="term" value="F:nucleic acid binding"/>
    <property type="evidence" value="ECO:0007669"/>
    <property type="project" value="InterPro"/>
</dbReference>
<dbReference type="Proteomes" id="UP000601435">
    <property type="component" value="Unassembled WGS sequence"/>
</dbReference>
<feature type="non-terminal residue" evidence="3">
    <location>
        <position position="1"/>
    </location>
</feature>
<feature type="non-terminal residue" evidence="3">
    <location>
        <position position="1147"/>
    </location>
</feature>